<dbReference type="Pfam" id="PF00629">
    <property type="entry name" value="MAM"/>
    <property type="match status" value="1"/>
</dbReference>
<name>A0A9P1I8L1_9PELO</name>
<dbReference type="Proteomes" id="UP001152747">
    <property type="component" value="Unassembled WGS sequence"/>
</dbReference>
<keyword evidence="1" id="KW-1133">Transmembrane helix</keyword>
<evidence type="ECO:0000256" key="2">
    <source>
        <dbReference type="SAM" id="SignalP"/>
    </source>
</evidence>
<dbReference type="GO" id="GO:0016020">
    <property type="term" value="C:membrane"/>
    <property type="evidence" value="ECO:0007669"/>
    <property type="project" value="InterPro"/>
</dbReference>
<organism evidence="4 5">
    <name type="scientific">Caenorhabditis angaria</name>
    <dbReference type="NCBI Taxonomy" id="860376"/>
    <lineage>
        <taxon>Eukaryota</taxon>
        <taxon>Metazoa</taxon>
        <taxon>Ecdysozoa</taxon>
        <taxon>Nematoda</taxon>
        <taxon>Chromadorea</taxon>
        <taxon>Rhabditida</taxon>
        <taxon>Rhabditina</taxon>
        <taxon>Rhabditomorpha</taxon>
        <taxon>Rhabditoidea</taxon>
        <taxon>Rhabditidae</taxon>
        <taxon>Peloderinae</taxon>
        <taxon>Caenorhabditis</taxon>
    </lineage>
</organism>
<dbReference type="InterPro" id="IPR013320">
    <property type="entry name" value="ConA-like_dom_sf"/>
</dbReference>
<feature type="domain" description="MAM" evidence="3">
    <location>
        <begin position="20"/>
        <end position="195"/>
    </location>
</feature>
<evidence type="ECO:0000313" key="4">
    <source>
        <dbReference type="EMBL" id="CAI5440223.1"/>
    </source>
</evidence>
<dbReference type="InterPro" id="IPR000998">
    <property type="entry name" value="MAM_dom"/>
</dbReference>
<dbReference type="EMBL" id="CANHGI010000001">
    <property type="protein sequence ID" value="CAI5440223.1"/>
    <property type="molecule type" value="Genomic_DNA"/>
</dbReference>
<keyword evidence="5" id="KW-1185">Reference proteome</keyword>
<gene>
    <name evidence="4" type="ORF">CAMP_LOCUS2860</name>
</gene>
<feature type="transmembrane region" description="Helical" evidence="1">
    <location>
        <begin position="421"/>
        <end position="446"/>
    </location>
</feature>
<reference evidence="4" key="1">
    <citation type="submission" date="2022-11" db="EMBL/GenBank/DDBJ databases">
        <authorList>
            <person name="Kikuchi T."/>
        </authorList>
    </citation>
    <scope>NUCLEOTIDE SEQUENCE</scope>
    <source>
        <strain evidence="4">PS1010</strain>
    </source>
</reference>
<dbReference type="SUPFAM" id="SSF49899">
    <property type="entry name" value="Concanavalin A-like lectins/glucanases"/>
    <property type="match status" value="1"/>
</dbReference>
<proteinExistence type="predicted"/>
<protein>
    <recommendedName>
        <fullName evidence="3">MAM domain-containing protein</fullName>
    </recommendedName>
</protein>
<sequence length="465" mass="52268">MWRFLLLGQFLYILARCQEDFCDFSRGICGWHLAEPWNVVGMAVFGGKPEVLKSDGPFLLAQGKFGGIRQSRAISSPIPKSKNLRIFAYKYQRKGDARLRIYLKKSGNFAETENHEMLLDTIIDEPQNSATWQRRSVVLPPILEEDTQIVFECSNIFTSADLIAIDDVEIATSSNNRKVLEREIRRKSPSSKCPLKCSFFSTSCQFHTVNTQNLPKKIVNENSGLATITSDFVVLPDKPIFLDFQIVDSAASQTTVTLSEKKFGAKKEIVWKNERVLRDVAGGGEGRRIRIPLKNSNSNSNFGAKNGIQIEIAMENPGNADFVAISEMDLVDENGESVECAASPSISPIISTSSTNRLTALQNLQFPLLEKLQYILRKSHLIGVLYSIAASMEIQNEENSWWSKFQDDLMDEGRPNQKLEIILKMCIIGTCFVCFTAFLGACALFLRKCFYRFGETKNVAIKCYP</sequence>
<keyword evidence="1" id="KW-0472">Membrane</keyword>
<dbReference type="PROSITE" id="PS50060">
    <property type="entry name" value="MAM_2"/>
    <property type="match status" value="1"/>
</dbReference>
<feature type="signal peptide" evidence="2">
    <location>
        <begin position="1"/>
        <end position="17"/>
    </location>
</feature>
<keyword evidence="1" id="KW-0812">Transmembrane</keyword>
<accession>A0A9P1I8L1</accession>
<evidence type="ECO:0000256" key="1">
    <source>
        <dbReference type="SAM" id="Phobius"/>
    </source>
</evidence>
<dbReference type="AlphaFoldDB" id="A0A9P1I8L1"/>
<evidence type="ECO:0000259" key="3">
    <source>
        <dbReference type="PROSITE" id="PS50060"/>
    </source>
</evidence>
<dbReference type="OrthoDB" id="5837855at2759"/>
<dbReference type="Gene3D" id="2.60.120.200">
    <property type="match status" value="1"/>
</dbReference>
<feature type="chain" id="PRO_5040106223" description="MAM domain-containing protein" evidence="2">
    <location>
        <begin position="18"/>
        <end position="465"/>
    </location>
</feature>
<evidence type="ECO:0000313" key="5">
    <source>
        <dbReference type="Proteomes" id="UP001152747"/>
    </source>
</evidence>
<keyword evidence="2" id="KW-0732">Signal</keyword>
<comment type="caution">
    <text evidence="4">The sequence shown here is derived from an EMBL/GenBank/DDBJ whole genome shotgun (WGS) entry which is preliminary data.</text>
</comment>